<dbReference type="NCBIfam" id="TIGR04183">
    <property type="entry name" value="Por_Secre_tail"/>
    <property type="match status" value="1"/>
</dbReference>
<dbReference type="STRING" id="1232681.ADIS_4029"/>
<dbReference type="InterPro" id="IPR021720">
    <property type="entry name" value="Malectin_dom"/>
</dbReference>
<dbReference type="Gene3D" id="2.60.120.260">
    <property type="entry name" value="Galactose-binding domain-like"/>
    <property type="match status" value="1"/>
</dbReference>
<dbReference type="SUPFAM" id="SSF51126">
    <property type="entry name" value="Pectin lyase-like"/>
    <property type="match status" value="1"/>
</dbReference>
<feature type="domain" description="Malectin" evidence="2">
    <location>
        <begin position="1094"/>
        <end position="1232"/>
    </location>
</feature>
<dbReference type="Pfam" id="PF11721">
    <property type="entry name" value="Malectin"/>
    <property type="match status" value="3"/>
</dbReference>
<dbReference type="Gene3D" id="2.60.120.430">
    <property type="entry name" value="Galactose-binding lectin"/>
    <property type="match status" value="3"/>
</dbReference>
<comment type="caution">
    <text evidence="5">The sequence shown here is derived from an EMBL/GenBank/DDBJ whole genome shotgun (WGS) entry which is preliminary data.</text>
</comment>
<dbReference type="Gene3D" id="2.160.20.10">
    <property type="entry name" value="Single-stranded right-handed beta-helix, Pectin lyase-like"/>
    <property type="match status" value="3"/>
</dbReference>
<name>R7ZNE0_9BACT</name>
<dbReference type="InterPro" id="IPR013783">
    <property type="entry name" value="Ig-like_fold"/>
</dbReference>
<feature type="domain" description="Malectin" evidence="2">
    <location>
        <begin position="1257"/>
        <end position="1390"/>
    </location>
</feature>
<dbReference type="RefSeq" id="WP_010856156.1">
    <property type="nucleotide sequence ID" value="NZ_AQHR01000104.1"/>
</dbReference>
<dbReference type="PANTHER" id="PTHR36453">
    <property type="entry name" value="SECRETED PROTEIN-RELATED"/>
    <property type="match status" value="1"/>
</dbReference>
<evidence type="ECO:0000259" key="4">
    <source>
        <dbReference type="Pfam" id="PF18962"/>
    </source>
</evidence>
<organism evidence="5 6">
    <name type="scientific">Lunatimonas lonarensis</name>
    <dbReference type="NCBI Taxonomy" id="1232681"/>
    <lineage>
        <taxon>Bacteria</taxon>
        <taxon>Pseudomonadati</taxon>
        <taxon>Bacteroidota</taxon>
        <taxon>Cytophagia</taxon>
        <taxon>Cytophagales</taxon>
        <taxon>Cyclobacteriaceae</taxon>
    </lineage>
</organism>
<evidence type="ECO:0000259" key="3">
    <source>
        <dbReference type="Pfam" id="PF13229"/>
    </source>
</evidence>
<dbReference type="Proteomes" id="UP000013909">
    <property type="component" value="Unassembled WGS sequence"/>
</dbReference>
<evidence type="ECO:0000256" key="1">
    <source>
        <dbReference type="SAM" id="SignalP"/>
    </source>
</evidence>
<dbReference type="Pfam" id="PF18962">
    <property type="entry name" value="Por_Secre_tail"/>
    <property type="match status" value="1"/>
</dbReference>
<dbReference type="SMART" id="SM00710">
    <property type="entry name" value="PbH1"/>
    <property type="match status" value="9"/>
</dbReference>
<dbReference type="SUPFAM" id="SSF49785">
    <property type="entry name" value="Galactose-binding domain-like"/>
    <property type="match status" value="1"/>
</dbReference>
<feature type="domain" description="Secretion system C-terminal sorting" evidence="4">
    <location>
        <begin position="1442"/>
        <end position="1519"/>
    </location>
</feature>
<evidence type="ECO:0000259" key="2">
    <source>
        <dbReference type="Pfam" id="PF11721"/>
    </source>
</evidence>
<protein>
    <submittedName>
        <fullName evidence="5">Uncharacterized protein</fullName>
    </submittedName>
</protein>
<dbReference type="InterPro" id="IPR006626">
    <property type="entry name" value="PbH1"/>
</dbReference>
<dbReference type="InterPro" id="IPR011050">
    <property type="entry name" value="Pectin_lyase_fold/virulence"/>
</dbReference>
<feature type="signal peptide" evidence="1">
    <location>
        <begin position="1"/>
        <end position="24"/>
    </location>
</feature>
<feature type="domain" description="Right handed beta helix" evidence="3">
    <location>
        <begin position="277"/>
        <end position="442"/>
    </location>
</feature>
<gene>
    <name evidence="5" type="ORF">ADIS_4029</name>
</gene>
<evidence type="ECO:0000313" key="6">
    <source>
        <dbReference type="Proteomes" id="UP000013909"/>
    </source>
</evidence>
<evidence type="ECO:0000313" key="5">
    <source>
        <dbReference type="EMBL" id="EON75626.1"/>
    </source>
</evidence>
<dbReference type="Pfam" id="PF13229">
    <property type="entry name" value="Beta_helix"/>
    <property type="match status" value="1"/>
</dbReference>
<dbReference type="Pfam" id="PF17957">
    <property type="entry name" value="Big_7"/>
    <property type="match status" value="1"/>
</dbReference>
<dbReference type="OrthoDB" id="976933at2"/>
<keyword evidence="6" id="KW-1185">Reference proteome</keyword>
<feature type="chain" id="PRO_5004461812" evidence="1">
    <location>
        <begin position="25"/>
        <end position="1521"/>
    </location>
</feature>
<sequence>MKTSLTYLLFAVLLLGLTMKPVQATNYYFSSSIGDDSRTATTAQNPSTPWRSISKLNAIFSSLRPGDAVYFQRGDVFYGSIHINASGTSSNPIRIGAYGTGSAPVITGLSEVTGWRNLGNGIFESTNTFGASGVSVVLMDGEIQEMGRFPNRAVEDGGYLTITGINGNNSLSSTQLPSSPNFTGGEAVIRKVQWIIDRHPITSHSGNSINYSGSTGYLASINYGFFIQDHINTLDLEGEWFYNRTSRRLNFFFGSTNPTSRRVSLVTLDHLLTKSFGSSNVVVEGLHFRGSNKDAVHLSGGSGIKVRNNLIEFAGENGIYVTSVLELEIDNCVVSTSLNSGIYLRFGNPGARVTNNRVENSSFFQGGAQSSSNNGVGIFAGSDNILVENNIVTNTGYNGIHFNGNGTIVRNNLVDGYCIHKNDGGGIYSFGGQDGTVFRGRQVDGNIIVNGLGSNVGTPREFDLNFKPHASGIFLDDNVTGVRVVNNTIAHTDYTGIKLANVRDIQVHNNTFYDTDSHILLGNSNNGGDTRNVTITNNTFFSKNGDQAAVTIRTNKDDIAQMADFDNNRYTSPLGHQRNFSLTYQSGSTRQTEILDLGRWQTRFNKDINSRFFSPGLKPFDIVGFSGPSLYTSGSFESNSNGINCSQCQISRVLGVLTGYALQISSPGYSVARVSVRSIKANTDYILSFRGVSNIPGSLRVFLRFSGSPWEQFSNTSVVNLGTRANEFNVHLTSSINVEDAVIMLVSDDGNWTYWLDDLSFREAEVNVTKPEEVFLFEYNASKTKKTVPLNGSYVDAWNRTYSNRIELDPFTSMVLIRTDGKNETSPVAPPSIQLTAPSNNQQFDFGTAVNLTANASSQSSSIVRVNYFSGEQQIGSTTSAPYSFRWNAPLGTHQLRAQAVDANGQSTFSEPITVVVRQPTTSIGNGTTDGINGVSINFGTTSPGEFQGITYIPVAGTSIQTSNYNNIVRTASSNISIYQSAAFAPSMKFDIPVENGSYTVITYHHEVYFGVSGPAATEGQRVFDIAIEGNVVKKDLDLFREFKNTETALTFENIVVADGVLTVELTASANNAIIAAIQVIPNRVEESRGGFSLFINAGGRTNEHHDGNVFISDFATPFFSSSNTNENTLSSSIPLFQTHRFAADLRYTIPVPNGTYVVTTYHKENHFGSNGITARQGQRVFDIWLEGVVVKKDIDMFLETSNREMKLVFDDIVVRDGVLDLRLLASTNNAIISGIGLVSKDGASLEEDSRPSFFINTGSSDPVTYGGYSFSSDFNPSYFSGASNISSFSGASSERLFQSHRFAPDLRYKIPVANGSYTVVTFHNETYFGKRISLTGPRRRVFDIYVEGDLKQRDLDLFVESENRPIVLTFENILVGDELLEIDLIASINNATISGIAVIPQGANVSMGTSNLRQVREFFTVDANMGGTFLSGFEEGSDSKVFPNPASHVAYLKLVEDLLDFTVQISNTSGQIVQTYPARGMSYNDGNYEIPVGHLPKGIYILTVMTEREMVLRHKLIVNP</sequence>
<keyword evidence="1" id="KW-0732">Signal</keyword>
<dbReference type="InterPro" id="IPR008979">
    <property type="entry name" value="Galactose-bd-like_sf"/>
</dbReference>
<dbReference type="Gene3D" id="2.60.40.10">
    <property type="entry name" value="Immunoglobulins"/>
    <property type="match status" value="1"/>
</dbReference>
<dbReference type="InterPro" id="IPR026444">
    <property type="entry name" value="Secre_tail"/>
</dbReference>
<dbReference type="EMBL" id="AQHR01000104">
    <property type="protein sequence ID" value="EON75626.1"/>
    <property type="molecule type" value="Genomic_DNA"/>
</dbReference>
<dbReference type="PANTHER" id="PTHR36453:SF1">
    <property type="entry name" value="RIGHT HANDED BETA HELIX DOMAIN-CONTAINING PROTEIN"/>
    <property type="match status" value="1"/>
</dbReference>
<feature type="domain" description="Malectin" evidence="2">
    <location>
        <begin position="966"/>
        <end position="1073"/>
    </location>
</feature>
<dbReference type="InterPro" id="IPR012334">
    <property type="entry name" value="Pectin_lyas_fold"/>
</dbReference>
<proteinExistence type="predicted"/>
<accession>R7ZNE0</accession>
<reference evidence="5 6" key="1">
    <citation type="submission" date="2013-02" db="EMBL/GenBank/DDBJ databases">
        <title>A novel strain isolated from Lonar lake, Maharashtra, India.</title>
        <authorList>
            <person name="Singh A."/>
        </authorList>
    </citation>
    <scope>NUCLEOTIDE SEQUENCE [LARGE SCALE GENOMIC DNA]</scope>
    <source>
        <strain evidence="5 6">AK24</strain>
    </source>
</reference>
<dbReference type="InterPro" id="IPR039448">
    <property type="entry name" value="Beta_helix"/>
</dbReference>